<dbReference type="GO" id="GO:0006099">
    <property type="term" value="P:tricarboxylic acid cycle"/>
    <property type="evidence" value="ECO:0007669"/>
    <property type="project" value="TreeGrafter"/>
</dbReference>
<dbReference type="InterPro" id="IPR015928">
    <property type="entry name" value="Aconitase/3IPM_dehydase_swvl"/>
</dbReference>
<dbReference type="PANTHER" id="PTHR43160:SF3">
    <property type="entry name" value="ACONITATE HYDRATASE, MITOCHONDRIAL"/>
    <property type="match status" value="1"/>
</dbReference>
<evidence type="ECO:0000313" key="2">
    <source>
        <dbReference type="EMBL" id="VDN86718.1"/>
    </source>
</evidence>
<dbReference type="Pfam" id="PF00694">
    <property type="entry name" value="Aconitase_C"/>
    <property type="match status" value="1"/>
</dbReference>
<dbReference type="AlphaFoldDB" id="A0A0N4TBH9"/>
<proteinExistence type="predicted"/>
<dbReference type="PANTHER" id="PTHR43160">
    <property type="entry name" value="ACONITATE HYDRATASE B"/>
    <property type="match status" value="1"/>
</dbReference>
<dbReference type="GO" id="GO:0005739">
    <property type="term" value="C:mitochondrion"/>
    <property type="evidence" value="ECO:0007669"/>
    <property type="project" value="TreeGrafter"/>
</dbReference>
<accession>A0A0N4TBH9</accession>
<organism evidence="4">
    <name type="scientific">Brugia pahangi</name>
    <name type="common">Filarial nematode worm</name>
    <dbReference type="NCBI Taxonomy" id="6280"/>
    <lineage>
        <taxon>Eukaryota</taxon>
        <taxon>Metazoa</taxon>
        <taxon>Ecdysozoa</taxon>
        <taxon>Nematoda</taxon>
        <taxon>Chromadorea</taxon>
        <taxon>Rhabditida</taxon>
        <taxon>Spirurina</taxon>
        <taxon>Spiruromorpha</taxon>
        <taxon>Filarioidea</taxon>
        <taxon>Onchocercidae</taxon>
        <taxon>Brugia</taxon>
    </lineage>
</organism>
<evidence type="ECO:0000313" key="3">
    <source>
        <dbReference type="Proteomes" id="UP000278627"/>
    </source>
</evidence>
<gene>
    <name evidence="2" type="ORF">BPAG_LOCUS5532</name>
</gene>
<protein>
    <submittedName>
        <fullName evidence="4">Aconitase_C domain-containing protein</fullName>
    </submittedName>
</protein>
<reference evidence="2 3" key="2">
    <citation type="submission" date="2018-11" db="EMBL/GenBank/DDBJ databases">
        <authorList>
            <consortium name="Pathogen Informatics"/>
        </authorList>
    </citation>
    <scope>NUCLEOTIDE SEQUENCE [LARGE SCALE GENOMIC DNA]</scope>
</reference>
<feature type="domain" description="Aconitase A/isopropylmalate dehydratase small subunit swivel" evidence="1">
    <location>
        <begin position="78"/>
        <end position="185"/>
    </location>
</feature>
<evidence type="ECO:0000313" key="4">
    <source>
        <dbReference type="WBParaSite" id="BPAG_0000556601-mRNA-1"/>
    </source>
</evidence>
<name>A0A0N4TBH9_BRUPA</name>
<dbReference type="EMBL" id="UZAD01003975">
    <property type="protein sequence ID" value="VDN86718.1"/>
    <property type="molecule type" value="Genomic_DNA"/>
</dbReference>
<dbReference type="InterPro" id="IPR050926">
    <property type="entry name" value="Aconitase/IPM_isomerase"/>
</dbReference>
<dbReference type="GO" id="GO:0005829">
    <property type="term" value="C:cytosol"/>
    <property type="evidence" value="ECO:0007669"/>
    <property type="project" value="TreeGrafter"/>
</dbReference>
<dbReference type="InterPro" id="IPR000573">
    <property type="entry name" value="AconitaseA/IPMdHydase_ssu_swvl"/>
</dbReference>
<dbReference type="STRING" id="6280.A0A0N4TBH9"/>
<dbReference type="GO" id="GO:0003994">
    <property type="term" value="F:aconitate hydratase activity"/>
    <property type="evidence" value="ECO:0007669"/>
    <property type="project" value="TreeGrafter"/>
</dbReference>
<dbReference type="GO" id="GO:0051539">
    <property type="term" value="F:4 iron, 4 sulfur cluster binding"/>
    <property type="evidence" value="ECO:0007669"/>
    <property type="project" value="TreeGrafter"/>
</dbReference>
<evidence type="ECO:0000259" key="1">
    <source>
        <dbReference type="Pfam" id="PF00694"/>
    </source>
</evidence>
<dbReference type="SUPFAM" id="SSF52016">
    <property type="entry name" value="LeuD/IlvD-like"/>
    <property type="match status" value="1"/>
</dbReference>
<keyword evidence="3" id="KW-1185">Reference proteome</keyword>
<sequence>MKVSGFGTLKKLRFFGSKFKLQPPSGHSLPPKGYDSGVNYYQAPSGHGNVVVNENSERLQLLKPFNPWDGKDLENMLILIKVKGKCITDHISAAGLWLKFHGHLDNILNNLFLTAVSAENDKMKKVRNHLTGKYDTVSQMARHYKSEGVAWVAVGDENYGEGSSREHAALEPRHLGGRAIIVKSFLGFTPDDKISIVGLNDFAPGKPLKCILKHADGKKEEIWLSHSFNEAQIEWFKADSALNHMKAMKKNISKTNNDCPK</sequence>
<dbReference type="Gene3D" id="3.20.19.10">
    <property type="entry name" value="Aconitase, domain 4"/>
    <property type="match status" value="2"/>
</dbReference>
<reference evidence="4" key="1">
    <citation type="submission" date="2017-02" db="UniProtKB">
        <authorList>
            <consortium name="WormBaseParasite"/>
        </authorList>
    </citation>
    <scope>IDENTIFICATION</scope>
</reference>
<dbReference type="WBParaSite" id="BPAG_0000556601-mRNA-1">
    <property type="protein sequence ID" value="BPAG_0000556601-mRNA-1"/>
    <property type="gene ID" value="BPAG_0000556601"/>
</dbReference>
<dbReference type="Proteomes" id="UP000278627">
    <property type="component" value="Unassembled WGS sequence"/>
</dbReference>